<evidence type="ECO:0000313" key="2">
    <source>
        <dbReference type="Proteomes" id="UP001148662"/>
    </source>
</evidence>
<evidence type="ECO:0000313" key="1">
    <source>
        <dbReference type="EMBL" id="KAJ3533192.1"/>
    </source>
</evidence>
<organism evidence="1 2">
    <name type="scientific">Phlebia brevispora</name>
    <dbReference type="NCBI Taxonomy" id="194682"/>
    <lineage>
        <taxon>Eukaryota</taxon>
        <taxon>Fungi</taxon>
        <taxon>Dikarya</taxon>
        <taxon>Basidiomycota</taxon>
        <taxon>Agaricomycotina</taxon>
        <taxon>Agaricomycetes</taxon>
        <taxon>Polyporales</taxon>
        <taxon>Meruliaceae</taxon>
        <taxon>Phlebia</taxon>
    </lineage>
</organism>
<reference evidence="1" key="1">
    <citation type="submission" date="2022-07" db="EMBL/GenBank/DDBJ databases">
        <title>Genome Sequence of Phlebia brevispora.</title>
        <authorList>
            <person name="Buettner E."/>
        </authorList>
    </citation>
    <scope>NUCLEOTIDE SEQUENCE</scope>
    <source>
        <strain evidence="1">MPL23</strain>
    </source>
</reference>
<protein>
    <submittedName>
        <fullName evidence="1">Uncharacterized protein</fullName>
    </submittedName>
</protein>
<dbReference type="EMBL" id="JANHOG010001682">
    <property type="protein sequence ID" value="KAJ3533192.1"/>
    <property type="molecule type" value="Genomic_DNA"/>
</dbReference>
<comment type="caution">
    <text evidence="1">The sequence shown here is derived from an EMBL/GenBank/DDBJ whole genome shotgun (WGS) entry which is preliminary data.</text>
</comment>
<sequence length="131" mass="15104">MRMIAQEDENENNAEVTWEDQQRINTFSKLNSRMRGLEEQIDALKQEKEAMDDLAMELELADEDQPVLYRVGEAFVHMSQPRALKRLAKEQKGVEKELSKLTATVGQCETEMKNLKVVLYAKFGKAINLDE</sequence>
<gene>
    <name evidence="1" type="ORF">NM688_g7314</name>
</gene>
<dbReference type="Proteomes" id="UP001148662">
    <property type="component" value="Unassembled WGS sequence"/>
</dbReference>
<proteinExistence type="predicted"/>
<name>A0ACC1S6R4_9APHY</name>
<accession>A0ACC1S6R4</accession>
<keyword evidence="2" id="KW-1185">Reference proteome</keyword>